<evidence type="ECO:0000256" key="1">
    <source>
        <dbReference type="ARBA" id="ARBA00004162"/>
    </source>
</evidence>
<dbReference type="PANTHER" id="PTHR30329">
    <property type="entry name" value="STATOR ELEMENT OF FLAGELLAR MOTOR COMPLEX"/>
    <property type="match status" value="1"/>
</dbReference>
<comment type="similarity">
    <text evidence="2">Belongs to the MotB family.</text>
</comment>
<dbReference type="PANTHER" id="PTHR30329:SF21">
    <property type="entry name" value="LIPOPROTEIN YIAD-RELATED"/>
    <property type="match status" value="1"/>
</dbReference>
<dbReference type="Gene3D" id="3.30.1330.60">
    <property type="entry name" value="OmpA-like domain"/>
    <property type="match status" value="1"/>
</dbReference>
<keyword evidence="5" id="KW-1133">Transmembrane helix</keyword>
<keyword evidence="6" id="KW-0472">Membrane</keyword>
<dbReference type="InterPro" id="IPR050330">
    <property type="entry name" value="Bact_OuterMem_StrucFunc"/>
</dbReference>
<dbReference type="InterPro" id="IPR006665">
    <property type="entry name" value="OmpA-like"/>
</dbReference>
<dbReference type="Pfam" id="PF13677">
    <property type="entry name" value="MotB_plug"/>
    <property type="match status" value="1"/>
</dbReference>
<dbReference type="Proteomes" id="UP000422232">
    <property type="component" value="Chromosome"/>
</dbReference>
<evidence type="ECO:0000313" key="7">
    <source>
        <dbReference type="EMBL" id="QGO06438.1"/>
    </source>
</evidence>
<protein>
    <submittedName>
        <fullName evidence="7">Chemotaxis protein MotB</fullName>
    </submittedName>
</protein>
<dbReference type="CDD" id="cd07185">
    <property type="entry name" value="OmpA_C-like"/>
    <property type="match status" value="1"/>
</dbReference>
<keyword evidence="8" id="KW-1185">Reference proteome</keyword>
<organism evidence="7 8">
    <name type="scientific">Piscirickettsia salmonis</name>
    <dbReference type="NCBI Taxonomy" id="1238"/>
    <lineage>
        <taxon>Bacteria</taxon>
        <taxon>Pseudomonadati</taxon>
        <taxon>Pseudomonadota</taxon>
        <taxon>Gammaproteobacteria</taxon>
        <taxon>Thiotrichales</taxon>
        <taxon>Piscirickettsiaceae</taxon>
        <taxon>Piscirickettsia</taxon>
    </lineage>
</organism>
<name>A0A9Q5VAL0_PISSA</name>
<dbReference type="EMBL" id="CP038908">
    <property type="protein sequence ID" value="QGO06438.1"/>
    <property type="molecule type" value="Genomic_DNA"/>
</dbReference>
<accession>A0A9Q5VAL0</accession>
<evidence type="ECO:0000256" key="4">
    <source>
        <dbReference type="ARBA" id="ARBA00022692"/>
    </source>
</evidence>
<gene>
    <name evidence="7" type="primary">motB</name>
    <name evidence="7" type="ORF">Psal009_02353</name>
</gene>
<evidence type="ECO:0000256" key="5">
    <source>
        <dbReference type="ARBA" id="ARBA00022989"/>
    </source>
</evidence>
<sequence>MSSADDDEPEEECPEGLPPWLATFADLMSLLMCFFVLLLSFSEMDVQKYKRVAGSMKFAFGVQRQIRVEDIPKGTSVIKQEFSPGKPVPTPVKTIQQVAKEKRPELNPTDQVQDKTAQKKAKEFETVAKRQLAAEVQENKISVKLEDKKVIIRLKEGESFQSGSEWVRPTFLPVIAKIANVLKKTKGNIIVAGHTDNLRISNARFRSNWDLSAARAVSVALALFRDKGLEQKRFMVVGYADTQALEDNKTAANRSKNRRVEITVVFGKDEEGGEFSIDDEEIGLPDDF</sequence>
<dbReference type="AlphaFoldDB" id="A0A9Q5VAL0"/>
<dbReference type="PROSITE" id="PS51123">
    <property type="entry name" value="OMPA_2"/>
    <property type="match status" value="1"/>
</dbReference>
<evidence type="ECO:0000256" key="2">
    <source>
        <dbReference type="ARBA" id="ARBA00008914"/>
    </source>
</evidence>
<keyword evidence="4" id="KW-0812">Transmembrane</keyword>
<evidence type="ECO:0000313" key="8">
    <source>
        <dbReference type="Proteomes" id="UP000422232"/>
    </source>
</evidence>
<proteinExistence type="inferred from homology"/>
<dbReference type="SUPFAM" id="SSF103088">
    <property type="entry name" value="OmpA-like"/>
    <property type="match status" value="1"/>
</dbReference>
<dbReference type="InterPro" id="IPR036737">
    <property type="entry name" value="OmpA-like_sf"/>
</dbReference>
<dbReference type="NCBIfam" id="NF006508">
    <property type="entry name" value="PRK08944.1"/>
    <property type="match status" value="1"/>
</dbReference>
<dbReference type="GO" id="GO:0005886">
    <property type="term" value="C:plasma membrane"/>
    <property type="evidence" value="ECO:0007669"/>
    <property type="project" value="UniProtKB-SubCell"/>
</dbReference>
<evidence type="ECO:0000256" key="6">
    <source>
        <dbReference type="ARBA" id="ARBA00023136"/>
    </source>
</evidence>
<dbReference type="Pfam" id="PF00691">
    <property type="entry name" value="OmpA"/>
    <property type="match status" value="1"/>
</dbReference>
<comment type="subcellular location">
    <subcellularLocation>
        <location evidence="1">Cell membrane</location>
        <topology evidence="1">Single-pass membrane protein</topology>
    </subcellularLocation>
</comment>
<dbReference type="GeneID" id="66741545"/>
<dbReference type="InterPro" id="IPR025713">
    <property type="entry name" value="MotB-like_N_dom"/>
</dbReference>
<keyword evidence="3" id="KW-1003">Cell membrane</keyword>
<evidence type="ECO:0000256" key="3">
    <source>
        <dbReference type="ARBA" id="ARBA00022475"/>
    </source>
</evidence>
<reference evidence="7 8" key="1">
    <citation type="submission" date="2019-04" db="EMBL/GenBank/DDBJ databases">
        <title>Complete genome sequencing of Piscirickettsia salmonis strain Psal-009.</title>
        <authorList>
            <person name="Schober I."/>
            <person name="Bunk B."/>
            <person name="Sproer C."/>
            <person name="Carril G.P."/>
            <person name="Riedel T."/>
            <person name="Flores-Herrera P.A."/>
            <person name="Nourdin-Galindo G."/>
            <person name="Marshall S.H."/>
            <person name="Overmann J."/>
        </authorList>
    </citation>
    <scope>NUCLEOTIDE SEQUENCE [LARGE SCALE GENOMIC DNA]</scope>
    <source>
        <strain evidence="7 8">Psal-009</strain>
    </source>
</reference>
<dbReference type="RefSeq" id="WP_016211122.1">
    <property type="nucleotide sequence ID" value="NZ_CP012413.1"/>
</dbReference>